<dbReference type="AlphaFoldDB" id="A0A518DGV1"/>
<dbReference type="Pfam" id="PF13366">
    <property type="entry name" value="PDDEXK_3"/>
    <property type="match status" value="1"/>
</dbReference>
<dbReference type="EMBL" id="CP036291">
    <property type="protein sequence ID" value="QDU90697.1"/>
    <property type="molecule type" value="Genomic_DNA"/>
</dbReference>
<gene>
    <name evidence="1" type="ORF">Pla175_41070</name>
</gene>
<sequence length="130" mass="14329">MNEPSEQVDQLAYQVVGAAIEVHRVLGAGFLESVYAKAIAVELLLRGVAFEIEHPISLRYKGQPVGDARLDLLVGGLRIVELKAVERIIPIHHAQVINYLRATELQLGLLINFNVSKLTDGIERVVLTSH</sequence>
<dbReference type="OrthoDB" id="9806869at2"/>
<name>A0A518DGV1_9BACT</name>
<protein>
    <recommendedName>
        <fullName evidence="3">GxxExxY protein</fullName>
    </recommendedName>
</protein>
<evidence type="ECO:0008006" key="3">
    <source>
        <dbReference type="Google" id="ProtNLM"/>
    </source>
</evidence>
<evidence type="ECO:0000313" key="1">
    <source>
        <dbReference type="EMBL" id="QDU90697.1"/>
    </source>
</evidence>
<evidence type="ECO:0000313" key="2">
    <source>
        <dbReference type="Proteomes" id="UP000317429"/>
    </source>
</evidence>
<keyword evidence="2" id="KW-1185">Reference proteome</keyword>
<organism evidence="1 2">
    <name type="scientific">Pirellulimonas nuda</name>
    <dbReference type="NCBI Taxonomy" id="2528009"/>
    <lineage>
        <taxon>Bacteria</taxon>
        <taxon>Pseudomonadati</taxon>
        <taxon>Planctomycetota</taxon>
        <taxon>Planctomycetia</taxon>
        <taxon>Pirellulales</taxon>
        <taxon>Lacipirellulaceae</taxon>
        <taxon>Pirellulimonas</taxon>
    </lineage>
</organism>
<dbReference type="KEGG" id="pnd:Pla175_41070"/>
<proteinExistence type="predicted"/>
<accession>A0A518DGV1</accession>
<dbReference type="Proteomes" id="UP000317429">
    <property type="component" value="Chromosome"/>
</dbReference>
<reference evidence="1 2" key="1">
    <citation type="submission" date="2019-02" db="EMBL/GenBank/DDBJ databases">
        <title>Deep-cultivation of Planctomycetes and their phenomic and genomic characterization uncovers novel biology.</title>
        <authorList>
            <person name="Wiegand S."/>
            <person name="Jogler M."/>
            <person name="Boedeker C."/>
            <person name="Pinto D."/>
            <person name="Vollmers J."/>
            <person name="Rivas-Marin E."/>
            <person name="Kohn T."/>
            <person name="Peeters S.H."/>
            <person name="Heuer A."/>
            <person name="Rast P."/>
            <person name="Oberbeckmann S."/>
            <person name="Bunk B."/>
            <person name="Jeske O."/>
            <person name="Meyerdierks A."/>
            <person name="Storesund J.E."/>
            <person name="Kallscheuer N."/>
            <person name="Luecker S."/>
            <person name="Lage O.M."/>
            <person name="Pohl T."/>
            <person name="Merkel B.J."/>
            <person name="Hornburger P."/>
            <person name="Mueller R.-W."/>
            <person name="Bruemmer F."/>
            <person name="Labrenz M."/>
            <person name="Spormann A.M."/>
            <person name="Op den Camp H."/>
            <person name="Overmann J."/>
            <person name="Amann R."/>
            <person name="Jetten M.S.M."/>
            <person name="Mascher T."/>
            <person name="Medema M.H."/>
            <person name="Devos D.P."/>
            <person name="Kaster A.-K."/>
            <person name="Ovreas L."/>
            <person name="Rohde M."/>
            <person name="Galperin M.Y."/>
            <person name="Jogler C."/>
        </authorList>
    </citation>
    <scope>NUCLEOTIDE SEQUENCE [LARGE SCALE GENOMIC DNA]</scope>
    <source>
        <strain evidence="1 2">Pla175</strain>
    </source>
</reference>
<dbReference type="NCBIfam" id="TIGR04256">
    <property type="entry name" value="GxxExxY"/>
    <property type="match status" value="1"/>
</dbReference>
<dbReference type="InterPro" id="IPR026350">
    <property type="entry name" value="GxxExxY"/>
</dbReference>